<dbReference type="SUPFAM" id="SSF47954">
    <property type="entry name" value="Cyclin-like"/>
    <property type="match status" value="2"/>
</dbReference>
<dbReference type="InterPro" id="IPR013763">
    <property type="entry name" value="Cyclin-like_dom"/>
</dbReference>
<dbReference type="SMART" id="SM00385">
    <property type="entry name" value="CYCLIN"/>
    <property type="match status" value="1"/>
</dbReference>
<dbReference type="InterPro" id="IPR036915">
    <property type="entry name" value="Cyclin-like_sf"/>
</dbReference>
<organism evidence="8 9">
    <name type="scientific">Fasciola hepatica</name>
    <name type="common">Liver fluke</name>
    <dbReference type="NCBI Taxonomy" id="6192"/>
    <lineage>
        <taxon>Eukaryota</taxon>
        <taxon>Metazoa</taxon>
        <taxon>Spiralia</taxon>
        <taxon>Lophotrochozoa</taxon>
        <taxon>Platyhelminthes</taxon>
        <taxon>Trematoda</taxon>
        <taxon>Digenea</taxon>
        <taxon>Plagiorchiida</taxon>
        <taxon>Echinostomata</taxon>
        <taxon>Echinostomatoidea</taxon>
        <taxon>Fasciolidae</taxon>
        <taxon>Fasciola</taxon>
    </lineage>
</organism>
<evidence type="ECO:0000256" key="3">
    <source>
        <dbReference type="ARBA" id="ARBA00023127"/>
    </source>
</evidence>
<evidence type="ECO:0000256" key="5">
    <source>
        <dbReference type="RuleBase" id="RU000383"/>
    </source>
</evidence>
<dbReference type="InterPro" id="IPR006671">
    <property type="entry name" value="Cyclin_N"/>
</dbReference>
<keyword evidence="1" id="KW-0132">Cell division</keyword>
<evidence type="ECO:0000313" key="9">
    <source>
        <dbReference type="Proteomes" id="UP000230066"/>
    </source>
</evidence>
<keyword evidence="4" id="KW-0131">Cell cycle</keyword>
<dbReference type="InterPro" id="IPR004367">
    <property type="entry name" value="Cyclin_C-dom"/>
</dbReference>
<name>A0A4E0R5N2_FASHE</name>
<evidence type="ECO:0000256" key="4">
    <source>
        <dbReference type="ARBA" id="ARBA00023306"/>
    </source>
</evidence>
<accession>A0A4E0R5N2</accession>
<dbReference type="PANTHER" id="PTHR10177">
    <property type="entry name" value="CYCLINS"/>
    <property type="match status" value="1"/>
</dbReference>
<feature type="region of interest" description="Disordered" evidence="6">
    <location>
        <begin position="80"/>
        <end position="115"/>
    </location>
</feature>
<dbReference type="EMBL" id="JXXN02002802">
    <property type="protein sequence ID" value="THD22375.1"/>
    <property type="molecule type" value="Genomic_DNA"/>
</dbReference>
<keyword evidence="9" id="KW-1185">Reference proteome</keyword>
<dbReference type="InterPro" id="IPR048258">
    <property type="entry name" value="Cyclins_cyclin-box"/>
</dbReference>
<evidence type="ECO:0000313" key="8">
    <source>
        <dbReference type="EMBL" id="THD22375.1"/>
    </source>
</evidence>
<evidence type="ECO:0000256" key="6">
    <source>
        <dbReference type="SAM" id="MobiDB-lite"/>
    </source>
</evidence>
<keyword evidence="3 5" id="KW-0195">Cyclin</keyword>
<dbReference type="Pfam" id="PF00134">
    <property type="entry name" value="Cyclin_N"/>
    <property type="match status" value="1"/>
</dbReference>
<dbReference type="FunFam" id="1.10.472.10:FF:000001">
    <property type="entry name" value="G2/mitotic-specific cyclin"/>
    <property type="match status" value="1"/>
</dbReference>
<comment type="similarity">
    <text evidence="5">Belongs to the cyclin family.</text>
</comment>
<gene>
    <name evidence="8" type="ORF">D915_007018</name>
</gene>
<feature type="compositionally biased region" description="Polar residues" evidence="6">
    <location>
        <begin position="211"/>
        <end position="221"/>
    </location>
</feature>
<evidence type="ECO:0000256" key="2">
    <source>
        <dbReference type="ARBA" id="ARBA00022776"/>
    </source>
</evidence>
<dbReference type="CDD" id="cd20542">
    <property type="entry name" value="CYCLIN_CNTD2"/>
    <property type="match status" value="1"/>
</dbReference>
<evidence type="ECO:0000259" key="7">
    <source>
        <dbReference type="SMART" id="SM00385"/>
    </source>
</evidence>
<proteinExistence type="inferred from homology"/>
<dbReference type="GO" id="GO:0051301">
    <property type="term" value="P:cell division"/>
    <property type="evidence" value="ECO:0007669"/>
    <property type="project" value="UniProtKB-KW"/>
</dbReference>
<evidence type="ECO:0000256" key="1">
    <source>
        <dbReference type="ARBA" id="ARBA00022618"/>
    </source>
</evidence>
<dbReference type="Proteomes" id="UP000230066">
    <property type="component" value="Unassembled WGS sequence"/>
</dbReference>
<dbReference type="AlphaFoldDB" id="A0A4E0R5N2"/>
<dbReference type="PROSITE" id="PS00292">
    <property type="entry name" value="CYCLINS"/>
    <property type="match status" value="1"/>
</dbReference>
<protein>
    <submittedName>
        <fullName evidence="8">Cyclin</fullName>
    </submittedName>
</protein>
<dbReference type="InterPro" id="IPR039361">
    <property type="entry name" value="Cyclin"/>
</dbReference>
<dbReference type="Gene3D" id="1.10.472.10">
    <property type="entry name" value="Cyclin-like"/>
    <property type="match status" value="2"/>
</dbReference>
<keyword evidence="2" id="KW-0498">Mitosis</keyword>
<feature type="region of interest" description="Disordered" evidence="6">
    <location>
        <begin position="206"/>
        <end position="231"/>
    </location>
</feature>
<comment type="caution">
    <text evidence="8">The sequence shown here is derived from an EMBL/GenBank/DDBJ whole genome shotgun (WGS) entry which is preliminary data.</text>
</comment>
<sequence length="669" mass="75995">MSLCIWHKTSRNSRRFFLGRKAASLVRRKSSSDTVRSKKQQSIESYLIQSNSQTHFRDSLQHHKANPSDKTETLEVAKNSKSIDLRKPSISGVLKPSNGEGTNETDVQDKPSRVKGESRGWLIGWRKARDMVDQSLSKRALGSTEEATDYLSKRRQTVIEKTHLEMPGQENWEIRPRRRSTLLPSRMQNVFGQKESEMSRPALFDVRNRKSVQPNSQNNSVPPFDSSEEENKKLEVHKKSDQLIPLNRLTISEDPPPQEYCDYLSSRHNASGVDSGAGTGQSMTIIENTQLIAMMFHRPVAAILQSQTSVHRLTRVDSTATVLTDGSSLFSPNTGPCPRSYVLWLPQTAIDMAKLDEFHMHHERIFRYLYARDLEATSYYKAEFLKRIGLSENIRSTLCDWMIKVQQYLKLRTETLHLAISLVDRYTWLQCELNPSDYQLVGITALFVAAKFVERFAPTTSTLCYLTENSYRTKQVLDFELHLLQTLDFDVAIPLPHHFLTRALLACDDLTYSERAKVELICCYLFELSLTEASAVGVAASTRCAAAVRLVRQLLQAERERVTSSPNTSALDTDSFELGFDAWNDRMVRILGHDDSPHLRATALIYVRALRRFQPGAVVFKGKFEAAFHKFSNRGYRAIAQCDTLQLCDYDAIEASLCNMSSSDQPSSP</sequence>
<dbReference type="Pfam" id="PF02984">
    <property type="entry name" value="Cyclin_C"/>
    <property type="match status" value="1"/>
</dbReference>
<feature type="domain" description="Cyclin-like" evidence="7">
    <location>
        <begin position="400"/>
        <end position="485"/>
    </location>
</feature>
<reference evidence="8" key="1">
    <citation type="submission" date="2019-03" db="EMBL/GenBank/DDBJ databases">
        <title>Improved annotation for the trematode Fasciola hepatica.</title>
        <authorList>
            <person name="Choi Y.-J."/>
            <person name="Martin J."/>
            <person name="Mitreva M."/>
        </authorList>
    </citation>
    <scope>NUCLEOTIDE SEQUENCE [LARGE SCALE GENOMIC DNA]</scope>
</reference>